<protein>
    <submittedName>
        <fullName evidence="2">Uncharacterized protein</fullName>
    </submittedName>
</protein>
<feature type="compositionally biased region" description="Basic and acidic residues" evidence="1">
    <location>
        <begin position="132"/>
        <end position="141"/>
    </location>
</feature>
<feature type="compositionally biased region" description="Polar residues" evidence="1">
    <location>
        <begin position="726"/>
        <end position="738"/>
    </location>
</feature>
<organism evidence="2 3">
    <name type="scientific">Plasmodium cynomolgi (strain B)</name>
    <dbReference type="NCBI Taxonomy" id="1120755"/>
    <lineage>
        <taxon>Eukaryota</taxon>
        <taxon>Sar</taxon>
        <taxon>Alveolata</taxon>
        <taxon>Apicomplexa</taxon>
        <taxon>Aconoidasida</taxon>
        <taxon>Haemosporida</taxon>
        <taxon>Plasmodiidae</taxon>
        <taxon>Plasmodium</taxon>
        <taxon>Plasmodium (Plasmodium)</taxon>
    </lineage>
</organism>
<gene>
    <name evidence="2" type="ORF">PCYB_042390</name>
</gene>
<dbReference type="Gene3D" id="3.65.10.10">
    <property type="entry name" value="Enolpyruvate transferase domain"/>
    <property type="match status" value="1"/>
</dbReference>
<dbReference type="RefSeq" id="XP_004225436.1">
    <property type="nucleotide sequence ID" value="XM_004225388.1"/>
</dbReference>
<feature type="region of interest" description="Disordered" evidence="1">
    <location>
        <begin position="717"/>
        <end position="738"/>
    </location>
</feature>
<dbReference type="GO" id="GO:0016765">
    <property type="term" value="F:transferase activity, transferring alkyl or aryl (other than methyl) groups"/>
    <property type="evidence" value="ECO:0007669"/>
    <property type="project" value="InterPro"/>
</dbReference>
<evidence type="ECO:0000313" key="3">
    <source>
        <dbReference type="Proteomes" id="UP000006319"/>
    </source>
</evidence>
<dbReference type="Proteomes" id="UP000006319">
    <property type="component" value="Chromosome 4"/>
</dbReference>
<dbReference type="KEGG" id="pcy:PCYB_042390"/>
<dbReference type="SUPFAM" id="SSF55205">
    <property type="entry name" value="EPT/RTPC-like"/>
    <property type="match status" value="1"/>
</dbReference>
<keyword evidence="3" id="KW-1185">Reference proteome</keyword>
<feature type="region of interest" description="Disordered" evidence="1">
    <location>
        <begin position="113"/>
        <end position="154"/>
    </location>
</feature>
<evidence type="ECO:0000313" key="2">
    <source>
        <dbReference type="EMBL" id="GAB65035.1"/>
    </source>
</evidence>
<sequence length="738" mass="83720">MSLLCNPDAFHLFVEDDLESFFSSLEKESQSTSHVVILTDEATFLNERPTLLAALKFVLRYPREHSKGSLSPQGGGLYTLQGNVQKCQHVDSPTFNVEETKWRNRLVFPCSDGEELGEKSSHSSGEKSANQDGKKNSEQVRQKMKSGNKIDGKSAHQMVLCEDKQGTHLLEGNDSGEIQQIFEKYEQSLMGKAIRIPHLFAHQIKNVLLIISNIQKWHDKVEVAHQLIDLFHRKDTSKEAQIICFANEHILESFYHFCLVLCKGLKVHLLPSSGRALVEVVGDAAGSFRGWHSGEQTCDAVKADRYDEALQADHQNVTTSGHQNVTTSGHQNVITSGHQNVNTSDHQNVITSGHQNVITSSHQNVITSSHQNVITSSHHNAICAHSVTHVRRELLTSLREEDCKGIFTQILKLAILNDPKLFANIKSTDLNQFKKRIKYFLHRLLINSCNIRSRGKRNKKIMNMFRFGTTIGNAIKNAKGYPLNGVFTNEEVFLCYGIYYELRILYEVGAVDLILLVDVKEIMMKHKIKYKLSNNYLNYYTHEIIHHLRKGHPSGTNNIFLVHLTGIGEVHPDVMISVPLCVVCRILCPMVCFPPRSMHLSRKGTEPNKKWEPFVHIGHVGNKSEAIRVIYVSCMSRGNICIRNVTACLDVIVFVKILREINFDIRLTRQGITTTYPEDLSPKEDIIQIKGNVQRSVFLFKRFIYRRGITLNVHNCGTQPKEKPPRTNSVLRQNRLSI</sequence>
<dbReference type="AlphaFoldDB" id="K6USR9"/>
<dbReference type="VEuPathDB" id="PlasmoDB:PCYB_042390"/>
<dbReference type="InterPro" id="IPR036968">
    <property type="entry name" value="Enolpyruvate_Tfrase_sf"/>
</dbReference>
<dbReference type="EMBL" id="DF157096">
    <property type="protein sequence ID" value="GAB65035.1"/>
    <property type="molecule type" value="Genomic_DNA"/>
</dbReference>
<name>K6USR9_PLACD</name>
<dbReference type="PhylomeDB" id="K6USR9"/>
<dbReference type="InterPro" id="IPR013792">
    <property type="entry name" value="RNA3'P_cycl/enolpyr_Trfase_a/b"/>
</dbReference>
<dbReference type="GeneID" id="14695873"/>
<dbReference type="OrthoDB" id="197068at2759"/>
<accession>K6USR9</accession>
<evidence type="ECO:0000256" key="1">
    <source>
        <dbReference type="SAM" id="MobiDB-lite"/>
    </source>
</evidence>
<proteinExistence type="predicted"/>
<reference evidence="2 3" key="1">
    <citation type="journal article" date="2012" name="Nat. Genet.">
        <title>Plasmodium cynomolgi genome sequences provide insight into Plasmodium vivax and the monkey malaria clade.</title>
        <authorList>
            <person name="Tachibana S."/>
            <person name="Sullivan S.A."/>
            <person name="Kawai S."/>
            <person name="Nakamura S."/>
            <person name="Kim H.R."/>
            <person name="Goto N."/>
            <person name="Arisue N."/>
            <person name="Palacpac N.M.Q."/>
            <person name="Honma H."/>
            <person name="Yagi M."/>
            <person name="Tougan T."/>
            <person name="Katakai Y."/>
            <person name="Kaneko O."/>
            <person name="Mita T."/>
            <person name="Kita K."/>
            <person name="Yasutomi Y."/>
            <person name="Sutton P.L."/>
            <person name="Shakhbatyan R."/>
            <person name="Horii T."/>
            <person name="Yasunaga T."/>
            <person name="Barnwell J.W."/>
            <person name="Escalante A.A."/>
            <person name="Carlton J.M."/>
            <person name="Tanabe K."/>
        </authorList>
    </citation>
    <scope>NUCLEOTIDE SEQUENCE [LARGE SCALE GENOMIC DNA]</scope>
    <source>
        <strain evidence="2 3">B</strain>
    </source>
</reference>
<feature type="compositionally biased region" description="Basic and acidic residues" evidence="1">
    <location>
        <begin position="116"/>
        <end position="125"/>
    </location>
</feature>
<dbReference type="Gene3D" id="1.20.1090.10">
    <property type="entry name" value="Dehydroquinate synthase-like - alpha domain"/>
    <property type="match status" value="1"/>
</dbReference>